<evidence type="ECO:0000313" key="1">
    <source>
        <dbReference type="EMBL" id="EJW96982.1"/>
    </source>
</evidence>
<name>J9G583_9ZZZZ</name>
<sequence>MKGMTYVFVIHSQNDQTTHNVNKSHNWHNFFSYSGNSFNSTNENKTCNNSNNDTYIKWFYAKGGLKRASNGIGLHHISHKSQG</sequence>
<protein>
    <submittedName>
        <fullName evidence="1">Uncharacterized protein</fullName>
    </submittedName>
</protein>
<organism evidence="1">
    <name type="scientific">gut metagenome</name>
    <dbReference type="NCBI Taxonomy" id="749906"/>
    <lineage>
        <taxon>unclassified sequences</taxon>
        <taxon>metagenomes</taxon>
        <taxon>organismal metagenomes</taxon>
    </lineage>
</organism>
<gene>
    <name evidence="1" type="ORF">EVA_14911</name>
</gene>
<comment type="caution">
    <text evidence="1">The sequence shown here is derived from an EMBL/GenBank/DDBJ whole genome shotgun (WGS) entry which is preliminary data.</text>
</comment>
<reference evidence="1" key="1">
    <citation type="journal article" date="2012" name="PLoS ONE">
        <title>Gene sets for utilization of primary and secondary nutrition supplies in the distal gut of endangered iberian lynx.</title>
        <authorList>
            <person name="Alcaide M."/>
            <person name="Messina E."/>
            <person name="Richter M."/>
            <person name="Bargiela R."/>
            <person name="Peplies J."/>
            <person name="Huws S.A."/>
            <person name="Newbold C.J."/>
            <person name="Golyshin P.N."/>
            <person name="Simon M.A."/>
            <person name="Lopez G."/>
            <person name="Yakimov M.M."/>
            <person name="Ferrer M."/>
        </authorList>
    </citation>
    <scope>NUCLEOTIDE SEQUENCE</scope>
</reference>
<dbReference type="AlphaFoldDB" id="J9G583"/>
<accession>J9G583</accession>
<proteinExistence type="predicted"/>
<dbReference type="EMBL" id="AMCI01005000">
    <property type="protein sequence ID" value="EJW96982.1"/>
    <property type="molecule type" value="Genomic_DNA"/>
</dbReference>